<dbReference type="InParanoid" id="A0A6J0SQA3"/>
<evidence type="ECO:0000256" key="1">
    <source>
        <dbReference type="ARBA" id="ARBA00023054"/>
    </source>
</evidence>
<keyword evidence="4" id="KW-1185">Reference proteome</keyword>
<dbReference type="PANTHER" id="PTHR31882">
    <property type="entry name" value="TNFAIP3-INTERACTING PROTEIN COILED COIL FAMILY MEMBER"/>
    <property type="match status" value="1"/>
</dbReference>
<protein>
    <submittedName>
        <fullName evidence="5">TNFAIP3-interacting protein 3 isoform X1</fullName>
    </submittedName>
</protein>
<dbReference type="Proteomes" id="UP001652642">
    <property type="component" value="Chromosome 5"/>
</dbReference>
<dbReference type="CTD" id="79931"/>
<dbReference type="GO" id="GO:0043122">
    <property type="term" value="P:regulation of canonical NF-kappaB signal transduction"/>
    <property type="evidence" value="ECO:0007669"/>
    <property type="project" value="UniProtKB-ARBA"/>
</dbReference>
<evidence type="ECO:0000313" key="5">
    <source>
        <dbReference type="RefSeq" id="XP_020637115.2"/>
    </source>
</evidence>
<evidence type="ECO:0000256" key="2">
    <source>
        <dbReference type="SAM" id="Coils"/>
    </source>
</evidence>
<dbReference type="OrthoDB" id="5969558at2759"/>
<dbReference type="RefSeq" id="XP_020637115.2">
    <property type="nucleotide sequence ID" value="XM_020781456.2"/>
</dbReference>
<dbReference type="Pfam" id="PF16516">
    <property type="entry name" value="CC2-LZ"/>
    <property type="match status" value="1"/>
</dbReference>
<feature type="coiled-coil region" evidence="2">
    <location>
        <begin position="99"/>
        <end position="175"/>
    </location>
</feature>
<proteinExistence type="predicted"/>
<organism evidence="4 5">
    <name type="scientific">Pogona vitticeps</name>
    <name type="common">central bearded dragon</name>
    <dbReference type="NCBI Taxonomy" id="103695"/>
    <lineage>
        <taxon>Eukaryota</taxon>
        <taxon>Metazoa</taxon>
        <taxon>Chordata</taxon>
        <taxon>Craniata</taxon>
        <taxon>Vertebrata</taxon>
        <taxon>Euteleostomi</taxon>
        <taxon>Lepidosauria</taxon>
        <taxon>Squamata</taxon>
        <taxon>Bifurcata</taxon>
        <taxon>Unidentata</taxon>
        <taxon>Episquamata</taxon>
        <taxon>Toxicofera</taxon>
        <taxon>Iguania</taxon>
        <taxon>Acrodonta</taxon>
        <taxon>Agamidae</taxon>
        <taxon>Amphibolurinae</taxon>
        <taxon>Pogona</taxon>
    </lineage>
</organism>
<dbReference type="Gene3D" id="1.20.5.990">
    <property type="entry name" value="Nemo cc2-lz domain - 1d5 darpin complex"/>
    <property type="match status" value="1"/>
</dbReference>
<feature type="coiled-coil region" evidence="2">
    <location>
        <begin position="260"/>
        <end position="343"/>
    </location>
</feature>
<feature type="domain" description="NF-kappa-B essential modulator NEMO CC2-LZ" evidence="3">
    <location>
        <begin position="215"/>
        <end position="313"/>
    </location>
</feature>
<gene>
    <name evidence="5" type="primary">TNIP3</name>
</gene>
<reference evidence="5" key="1">
    <citation type="submission" date="2025-08" db="UniProtKB">
        <authorList>
            <consortium name="RefSeq"/>
        </authorList>
    </citation>
    <scope>IDENTIFICATION</scope>
</reference>
<dbReference type="InterPro" id="IPR032419">
    <property type="entry name" value="CC2-LZ_dom"/>
</dbReference>
<dbReference type="AlphaFoldDB" id="A0A6J0SQA3"/>
<name>A0A6J0SQA3_9SAUR</name>
<evidence type="ECO:0000259" key="3">
    <source>
        <dbReference type="Pfam" id="PF16516"/>
    </source>
</evidence>
<keyword evidence="1 2" id="KW-0175">Coiled coil</keyword>
<dbReference type="PANTHER" id="PTHR31882:SF2">
    <property type="entry name" value="TNFAIP3-INTERACTING PROTEIN 3"/>
    <property type="match status" value="1"/>
</dbReference>
<evidence type="ECO:0000313" key="4">
    <source>
        <dbReference type="Proteomes" id="UP001652642"/>
    </source>
</evidence>
<dbReference type="GO" id="GO:0071222">
    <property type="term" value="P:cellular response to lipopolysaccharide"/>
    <property type="evidence" value="ECO:0007669"/>
    <property type="project" value="TreeGrafter"/>
</dbReference>
<dbReference type="GO" id="GO:0005737">
    <property type="term" value="C:cytoplasm"/>
    <property type="evidence" value="ECO:0007669"/>
    <property type="project" value="UniProtKB-ARBA"/>
</dbReference>
<sequence length="421" mass="49267">MSDCWRTKTICEDFLDTQIMQPSDSERCDSRELDDEIRILIGKNSASKSCKKTESSSCILNAFGKCSLLGCSEQMESSNEFKKASDSHLEHKLGKKLATDMLEQQIISLEKQKQELLAVNNQWDLQFRKMKQQYEKKVTEMKAKLEAMQKTVSTLERERDQIQQECERLEILNMNRVEQEMSSYYSVRTKGEELVNKQDKKTLQEENRLLKEEIALGKTKKIHYEYEISRLNKVLVNSLRNQHAVSHEPRVDATEKNCSEEEMKVQIDVLRQQVQIYEEDFKKERSDRERLNAEKEALQRINEKSQTQLNKLNYQIKDCQEKKELLEKQVKQQAQDLQALTEKHGFSHQLFVPPFLSCSNCGSLHLPPQPQKTFASHGFNREQQGTPACFQFRKSTLQSTFCNQEHCDQILQMYSEGKIEK</sequence>
<dbReference type="GeneID" id="110072819"/>
<accession>A0A6J0SQA3</accession>
<dbReference type="GO" id="GO:0006357">
    <property type="term" value="P:regulation of transcription by RNA polymerase II"/>
    <property type="evidence" value="ECO:0007669"/>
    <property type="project" value="TreeGrafter"/>
</dbReference>
<dbReference type="KEGG" id="pvt:110072819"/>